<reference evidence="2" key="1">
    <citation type="submission" date="2017-02" db="EMBL/GenBank/DDBJ databases">
        <authorList>
            <person name="Varghese N."/>
            <person name="Submissions S."/>
        </authorList>
    </citation>
    <scope>NUCLEOTIDE SEQUENCE [LARGE SCALE GENOMIC DNA]</scope>
    <source>
        <strain evidence="2">ATCC 27094</strain>
    </source>
</reference>
<dbReference type="AlphaFoldDB" id="A0A1T4LVK6"/>
<accession>A0A1T4LVK6</accession>
<name>A0A1T4LVK6_9HYPH</name>
<gene>
    <name evidence="1" type="ORF">SAMN02745126_01740</name>
</gene>
<evidence type="ECO:0000313" key="1">
    <source>
        <dbReference type="EMBL" id="SJZ58666.1"/>
    </source>
</evidence>
<evidence type="ECO:0000313" key="2">
    <source>
        <dbReference type="Proteomes" id="UP000190092"/>
    </source>
</evidence>
<sequence>MTIDDAPPRIACPIDIFDAVEEEIRRLSMAINRAPSSDKRELANQLLEQVSRLLECDAYDPGNENCRLCRGISTLRRKTATLIETAAALG</sequence>
<dbReference type="RefSeq" id="WP_085933336.1">
    <property type="nucleotide sequence ID" value="NZ_FUWJ01000001.1"/>
</dbReference>
<dbReference type="Proteomes" id="UP000190092">
    <property type="component" value="Unassembled WGS sequence"/>
</dbReference>
<dbReference type="EMBL" id="FUWJ01000001">
    <property type="protein sequence ID" value="SJZ58666.1"/>
    <property type="molecule type" value="Genomic_DNA"/>
</dbReference>
<proteinExistence type="predicted"/>
<organism evidence="1 2">
    <name type="scientific">Enhydrobacter aerosaccus</name>
    <dbReference type="NCBI Taxonomy" id="225324"/>
    <lineage>
        <taxon>Bacteria</taxon>
        <taxon>Pseudomonadati</taxon>
        <taxon>Pseudomonadota</taxon>
        <taxon>Alphaproteobacteria</taxon>
        <taxon>Hyphomicrobiales</taxon>
        <taxon>Enhydrobacter</taxon>
    </lineage>
</organism>
<dbReference type="STRING" id="225324.SAMN02745126_01740"/>
<keyword evidence="2" id="KW-1185">Reference proteome</keyword>
<protein>
    <submittedName>
        <fullName evidence="1">Uncharacterized protein</fullName>
    </submittedName>
</protein>